<evidence type="ECO:0000256" key="9">
    <source>
        <dbReference type="SAM" id="MobiDB-lite"/>
    </source>
</evidence>
<dbReference type="Pfam" id="PF12796">
    <property type="entry name" value="Ank_2"/>
    <property type="match status" value="2"/>
</dbReference>
<dbReference type="GO" id="GO:1902495">
    <property type="term" value="C:transmembrane transporter complex"/>
    <property type="evidence" value="ECO:0007669"/>
    <property type="project" value="TreeGrafter"/>
</dbReference>
<keyword evidence="6" id="KW-0325">Glycoprotein</keyword>
<feature type="repeat" description="ANK" evidence="8">
    <location>
        <begin position="143"/>
        <end position="175"/>
    </location>
</feature>
<dbReference type="GO" id="GO:0034220">
    <property type="term" value="P:monoatomic ion transmembrane transport"/>
    <property type="evidence" value="ECO:0007669"/>
    <property type="project" value="UniProtKB-KW"/>
</dbReference>
<feature type="region of interest" description="Disordered" evidence="9">
    <location>
        <begin position="1"/>
        <end position="74"/>
    </location>
</feature>
<protein>
    <submittedName>
        <fullName evidence="10">Ankyrin repeat-containing domain superfamily</fullName>
    </submittedName>
</protein>
<feature type="compositionally biased region" description="Polar residues" evidence="9">
    <location>
        <begin position="1"/>
        <end position="38"/>
    </location>
</feature>
<evidence type="ECO:0000256" key="7">
    <source>
        <dbReference type="ARBA" id="ARBA00023303"/>
    </source>
</evidence>
<dbReference type="Proteomes" id="UP001056384">
    <property type="component" value="Chromosome 5"/>
</dbReference>
<dbReference type="InterPro" id="IPR002110">
    <property type="entry name" value="Ankyrin_rpt"/>
</dbReference>
<dbReference type="Gene3D" id="1.25.40.20">
    <property type="entry name" value="Ankyrin repeat-containing domain"/>
    <property type="match status" value="1"/>
</dbReference>
<feature type="repeat" description="ANK" evidence="8">
    <location>
        <begin position="176"/>
        <end position="208"/>
    </location>
</feature>
<evidence type="ECO:0000256" key="2">
    <source>
        <dbReference type="ARBA" id="ARBA00022606"/>
    </source>
</evidence>
<feature type="compositionally biased region" description="Polar residues" evidence="9">
    <location>
        <begin position="47"/>
        <end position="61"/>
    </location>
</feature>
<keyword evidence="2" id="KW-0716">Sensory transduction</keyword>
<dbReference type="PANTHER" id="PTHR47143">
    <property type="entry name" value="TRANSIENT RECEPTOR POTENTIAL CATION CHANNEL PROTEIN PAINLESS"/>
    <property type="match status" value="1"/>
</dbReference>
<dbReference type="InterPro" id="IPR036770">
    <property type="entry name" value="Ankyrin_rpt-contain_sf"/>
</dbReference>
<dbReference type="AlphaFoldDB" id="A0A9Q9AU86"/>
<keyword evidence="1" id="KW-0813">Transport</keyword>
<proteinExistence type="predicted"/>
<dbReference type="SMART" id="SM00248">
    <property type="entry name" value="ANK"/>
    <property type="match status" value="4"/>
</dbReference>
<keyword evidence="4 8" id="KW-0040">ANK repeat</keyword>
<evidence type="ECO:0000256" key="1">
    <source>
        <dbReference type="ARBA" id="ARBA00022448"/>
    </source>
</evidence>
<dbReference type="SUPFAM" id="SSF48403">
    <property type="entry name" value="Ankyrin repeat"/>
    <property type="match status" value="1"/>
</dbReference>
<evidence type="ECO:0000256" key="6">
    <source>
        <dbReference type="ARBA" id="ARBA00023180"/>
    </source>
</evidence>
<accession>A0A9Q9AU86</accession>
<dbReference type="EMBL" id="CP099422">
    <property type="protein sequence ID" value="USW53303.1"/>
    <property type="molecule type" value="Genomic_DNA"/>
</dbReference>
<organism evidence="10 11">
    <name type="scientific">Septoria linicola</name>
    <dbReference type="NCBI Taxonomy" id="215465"/>
    <lineage>
        <taxon>Eukaryota</taxon>
        <taxon>Fungi</taxon>
        <taxon>Dikarya</taxon>
        <taxon>Ascomycota</taxon>
        <taxon>Pezizomycotina</taxon>
        <taxon>Dothideomycetes</taxon>
        <taxon>Dothideomycetidae</taxon>
        <taxon>Mycosphaerellales</taxon>
        <taxon>Mycosphaerellaceae</taxon>
        <taxon>Septoria</taxon>
    </lineage>
</organism>
<evidence type="ECO:0000256" key="8">
    <source>
        <dbReference type="PROSITE-ProRule" id="PRU00023"/>
    </source>
</evidence>
<dbReference type="PROSITE" id="PS50297">
    <property type="entry name" value="ANK_REP_REGION"/>
    <property type="match status" value="2"/>
</dbReference>
<reference evidence="10" key="1">
    <citation type="submission" date="2022-06" db="EMBL/GenBank/DDBJ databases">
        <title>Complete genome sequences of two strains of the flax pathogen Septoria linicola.</title>
        <authorList>
            <person name="Lapalu N."/>
            <person name="Simon A."/>
            <person name="Demenou B."/>
            <person name="Paumier D."/>
            <person name="Guillot M.-P."/>
            <person name="Gout L."/>
            <person name="Valade R."/>
        </authorList>
    </citation>
    <scope>NUCLEOTIDE SEQUENCE</scope>
    <source>
        <strain evidence="10">SE15195</strain>
    </source>
</reference>
<dbReference type="PROSITE" id="PS50088">
    <property type="entry name" value="ANK_REPEAT"/>
    <property type="match status" value="3"/>
</dbReference>
<evidence type="ECO:0000313" key="11">
    <source>
        <dbReference type="Proteomes" id="UP001056384"/>
    </source>
</evidence>
<keyword evidence="3" id="KW-0677">Repeat</keyword>
<keyword evidence="5" id="KW-0406">Ion transport</keyword>
<evidence type="ECO:0000256" key="4">
    <source>
        <dbReference type="ARBA" id="ARBA00023043"/>
    </source>
</evidence>
<gene>
    <name evidence="10" type="ORF">Slin15195_G066220</name>
</gene>
<keyword evidence="7" id="KW-0407">Ion channel</keyword>
<evidence type="ECO:0000256" key="3">
    <source>
        <dbReference type="ARBA" id="ARBA00022737"/>
    </source>
</evidence>
<dbReference type="PANTHER" id="PTHR47143:SF1">
    <property type="entry name" value="ION_TRANS DOMAIN-CONTAINING PROTEIN"/>
    <property type="match status" value="1"/>
</dbReference>
<evidence type="ECO:0000313" key="10">
    <source>
        <dbReference type="EMBL" id="USW53303.1"/>
    </source>
</evidence>
<sequence>MSTGVTNEQEHCSSASRSVYSTHGSDTQAMTTTHNHTGATARDNSRQHNGNVYNHNTNHYTIRQRRSDETLREDGRNRELLRAAAEGQTRRVEYLIQAGADRDYSDDRDGFTALHHAALSGFEDTVEVLVSTYGLDVNAPSLEHGTPLCLAALKARVNIVRLLLDARANVNAQGGSLGSPLHAACDAGDSEVARMLLRKGADACLRRNVKLGGSLIVFGAALIPHLECMYRAFAMSRDPDRRRNNNRFSAETADWAGLYVTRSAGHPSAASLLCSRSRVYR</sequence>
<feature type="compositionally biased region" description="Basic and acidic residues" evidence="9">
    <location>
        <begin position="65"/>
        <end position="74"/>
    </location>
</feature>
<keyword evidence="11" id="KW-1185">Reference proteome</keyword>
<evidence type="ECO:0000256" key="5">
    <source>
        <dbReference type="ARBA" id="ARBA00023065"/>
    </source>
</evidence>
<dbReference type="InterPro" id="IPR052076">
    <property type="entry name" value="TRP_cation_channel"/>
</dbReference>
<feature type="repeat" description="ANK" evidence="8">
    <location>
        <begin position="109"/>
        <end position="142"/>
    </location>
</feature>
<name>A0A9Q9AU86_9PEZI</name>
<dbReference type="PRINTS" id="PR01415">
    <property type="entry name" value="ANKYRIN"/>
</dbReference>
<dbReference type="GO" id="GO:0022857">
    <property type="term" value="F:transmembrane transporter activity"/>
    <property type="evidence" value="ECO:0007669"/>
    <property type="project" value="TreeGrafter"/>
</dbReference>